<evidence type="ECO:0000313" key="1">
    <source>
        <dbReference type="EMBL" id="RGP01988.1"/>
    </source>
</evidence>
<accession>A0A3E5HJJ4</accession>
<dbReference type="Proteomes" id="UP000261031">
    <property type="component" value="Unassembled WGS sequence"/>
</dbReference>
<name>A0A3E5HJJ4_BIFPS</name>
<comment type="caution">
    <text evidence="1">The sequence shown here is derived from an EMBL/GenBank/DDBJ whole genome shotgun (WGS) entry which is preliminary data.</text>
</comment>
<dbReference type="InterPro" id="IPR018963">
    <property type="entry name" value="Mycophage_D29_Gp19"/>
</dbReference>
<dbReference type="AlphaFoldDB" id="A0A3E5HJJ4"/>
<protein>
    <recommendedName>
        <fullName evidence="3">Phage protein Gp19/Gp15/Gp42</fullName>
    </recommendedName>
</protein>
<reference evidence="1 2" key="1">
    <citation type="submission" date="2018-08" db="EMBL/GenBank/DDBJ databases">
        <title>A genome reference for cultivated species of the human gut microbiota.</title>
        <authorList>
            <person name="Zou Y."/>
            <person name="Xue W."/>
            <person name="Luo G."/>
        </authorList>
    </citation>
    <scope>NUCLEOTIDE SEQUENCE [LARGE SCALE GENOMIC DNA]</scope>
    <source>
        <strain evidence="1 2">OF05-12</strain>
    </source>
</reference>
<sequence>MRWPPSTLCWPACATPVSSRSDPMTWAQIDDVAVELGRDIASDSTEGRQIGKWLRRAEMMIRNRIPVLDEWCADARYQETVIEVESAAVARKALNPEGVSSTMLQIDDGNMQTSIDSSRSRGEISILDEEWDMLLKRVSSDLATAVIAPEPVVIPLPHYPYDY</sequence>
<evidence type="ECO:0000313" key="2">
    <source>
        <dbReference type="Proteomes" id="UP000261031"/>
    </source>
</evidence>
<dbReference type="EMBL" id="QSWD01000005">
    <property type="protein sequence ID" value="RGP01988.1"/>
    <property type="molecule type" value="Genomic_DNA"/>
</dbReference>
<gene>
    <name evidence="1" type="ORF">DXA79_08150</name>
</gene>
<organism evidence="1 2">
    <name type="scientific">Bifidobacterium pseudocatenulatum</name>
    <dbReference type="NCBI Taxonomy" id="28026"/>
    <lineage>
        <taxon>Bacteria</taxon>
        <taxon>Bacillati</taxon>
        <taxon>Actinomycetota</taxon>
        <taxon>Actinomycetes</taxon>
        <taxon>Bifidobacteriales</taxon>
        <taxon>Bifidobacteriaceae</taxon>
        <taxon>Bifidobacterium</taxon>
    </lineage>
</organism>
<evidence type="ECO:0008006" key="3">
    <source>
        <dbReference type="Google" id="ProtNLM"/>
    </source>
</evidence>
<proteinExistence type="predicted"/>
<dbReference type="Pfam" id="PF09355">
    <property type="entry name" value="Phage_Gp19"/>
    <property type="match status" value="1"/>
</dbReference>